<dbReference type="AlphaFoldDB" id="A0A4Y7T121"/>
<gene>
    <name evidence="1" type="ORF">FA13DRAFT_1712357</name>
</gene>
<dbReference type="EMBL" id="QPFP01000038">
    <property type="protein sequence ID" value="TEB27638.1"/>
    <property type="molecule type" value="Genomic_DNA"/>
</dbReference>
<accession>A0A4Y7T121</accession>
<evidence type="ECO:0000313" key="1">
    <source>
        <dbReference type="EMBL" id="TEB27638.1"/>
    </source>
</evidence>
<comment type="caution">
    <text evidence="1">The sequence shown here is derived from an EMBL/GenBank/DDBJ whole genome shotgun (WGS) entry which is preliminary data.</text>
</comment>
<keyword evidence="2" id="KW-1185">Reference proteome</keyword>
<name>A0A4Y7T121_COPMI</name>
<sequence>MRFISFTLRELGNEGRGWILLAALSRSRNALWVVSSASVMFPEFPGSLDVTATVLVPKSEYTNIKHEKILAKALCAAVVTACTSRSQRPLAHRCPITSILEATRISAGSPCASAALLDFRYRWFDEKDDRERPALPARCIPTHGGRQCMAGEATEFTKTVVLRKWEGMEGGYRIRGWRLEVLNGHVWAIVVEVEEEGLVEFDIQLISDISRGLRVADVTRRVEEEEAGVGRVVFTEVSFRWEVQWALSTTTMVISGSSDREASLKDSWNLGC</sequence>
<proteinExistence type="predicted"/>
<organism evidence="1 2">
    <name type="scientific">Coprinellus micaceus</name>
    <name type="common">Glistening ink-cap mushroom</name>
    <name type="synonym">Coprinus micaceus</name>
    <dbReference type="NCBI Taxonomy" id="71717"/>
    <lineage>
        <taxon>Eukaryota</taxon>
        <taxon>Fungi</taxon>
        <taxon>Dikarya</taxon>
        <taxon>Basidiomycota</taxon>
        <taxon>Agaricomycotina</taxon>
        <taxon>Agaricomycetes</taxon>
        <taxon>Agaricomycetidae</taxon>
        <taxon>Agaricales</taxon>
        <taxon>Agaricineae</taxon>
        <taxon>Psathyrellaceae</taxon>
        <taxon>Coprinellus</taxon>
    </lineage>
</organism>
<protein>
    <submittedName>
        <fullName evidence="1">Uncharacterized protein</fullName>
    </submittedName>
</protein>
<evidence type="ECO:0000313" key="2">
    <source>
        <dbReference type="Proteomes" id="UP000298030"/>
    </source>
</evidence>
<reference evidence="1 2" key="1">
    <citation type="journal article" date="2019" name="Nat. Ecol. Evol.">
        <title>Megaphylogeny resolves global patterns of mushroom evolution.</title>
        <authorList>
            <person name="Varga T."/>
            <person name="Krizsan K."/>
            <person name="Foldi C."/>
            <person name="Dima B."/>
            <person name="Sanchez-Garcia M."/>
            <person name="Sanchez-Ramirez S."/>
            <person name="Szollosi G.J."/>
            <person name="Szarkandi J.G."/>
            <person name="Papp V."/>
            <person name="Albert L."/>
            <person name="Andreopoulos W."/>
            <person name="Angelini C."/>
            <person name="Antonin V."/>
            <person name="Barry K.W."/>
            <person name="Bougher N.L."/>
            <person name="Buchanan P."/>
            <person name="Buyck B."/>
            <person name="Bense V."/>
            <person name="Catcheside P."/>
            <person name="Chovatia M."/>
            <person name="Cooper J."/>
            <person name="Damon W."/>
            <person name="Desjardin D."/>
            <person name="Finy P."/>
            <person name="Geml J."/>
            <person name="Haridas S."/>
            <person name="Hughes K."/>
            <person name="Justo A."/>
            <person name="Karasinski D."/>
            <person name="Kautmanova I."/>
            <person name="Kiss B."/>
            <person name="Kocsube S."/>
            <person name="Kotiranta H."/>
            <person name="LaButti K.M."/>
            <person name="Lechner B.E."/>
            <person name="Liimatainen K."/>
            <person name="Lipzen A."/>
            <person name="Lukacs Z."/>
            <person name="Mihaltcheva S."/>
            <person name="Morgado L.N."/>
            <person name="Niskanen T."/>
            <person name="Noordeloos M.E."/>
            <person name="Ohm R.A."/>
            <person name="Ortiz-Santana B."/>
            <person name="Ovrebo C."/>
            <person name="Racz N."/>
            <person name="Riley R."/>
            <person name="Savchenko A."/>
            <person name="Shiryaev A."/>
            <person name="Soop K."/>
            <person name="Spirin V."/>
            <person name="Szebenyi C."/>
            <person name="Tomsovsky M."/>
            <person name="Tulloss R.E."/>
            <person name="Uehling J."/>
            <person name="Grigoriev I.V."/>
            <person name="Vagvolgyi C."/>
            <person name="Papp T."/>
            <person name="Martin F.M."/>
            <person name="Miettinen O."/>
            <person name="Hibbett D.S."/>
            <person name="Nagy L.G."/>
        </authorList>
    </citation>
    <scope>NUCLEOTIDE SEQUENCE [LARGE SCALE GENOMIC DNA]</scope>
    <source>
        <strain evidence="1 2">FP101781</strain>
    </source>
</reference>
<dbReference type="Proteomes" id="UP000298030">
    <property type="component" value="Unassembled WGS sequence"/>
</dbReference>